<dbReference type="InterPro" id="IPR046341">
    <property type="entry name" value="SET_dom_sf"/>
</dbReference>
<dbReference type="AlphaFoldDB" id="A0A1L9SPN8"/>
<dbReference type="Proteomes" id="UP000184188">
    <property type="component" value="Unassembled WGS sequence"/>
</dbReference>
<dbReference type="GeneID" id="34616883"/>
<dbReference type="FunFam" id="3.90.1410.10:FF:000039">
    <property type="entry name" value="SET domain protein (AFU_orthologue AFUA_4G11040)"/>
    <property type="match status" value="1"/>
</dbReference>
<dbReference type="InterPro" id="IPR050600">
    <property type="entry name" value="SETD3_SETD6_MTase"/>
</dbReference>
<dbReference type="VEuPathDB" id="FungiDB:ASPZODRAFT_91268"/>
<evidence type="ECO:0008006" key="3">
    <source>
        <dbReference type="Google" id="ProtNLM"/>
    </source>
</evidence>
<dbReference type="PANTHER" id="PTHR13271">
    <property type="entry name" value="UNCHARACTERIZED PUTATIVE METHYLTRANSFERASE"/>
    <property type="match status" value="1"/>
</dbReference>
<dbReference type="STRING" id="1073090.A0A1L9SPN8"/>
<gene>
    <name evidence="1" type="ORF">ASPZODRAFT_91268</name>
</gene>
<dbReference type="Gene3D" id="3.90.1410.10">
    <property type="entry name" value="set domain protein methyltransferase, domain 1"/>
    <property type="match status" value="1"/>
</dbReference>
<dbReference type="OrthoDB" id="42889at2759"/>
<evidence type="ECO:0000313" key="2">
    <source>
        <dbReference type="Proteomes" id="UP000184188"/>
    </source>
</evidence>
<proteinExistence type="predicted"/>
<organism evidence="1 2">
    <name type="scientific">Penicilliopsis zonata CBS 506.65</name>
    <dbReference type="NCBI Taxonomy" id="1073090"/>
    <lineage>
        <taxon>Eukaryota</taxon>
        <taxon>Fungi</taxon>
        <taxon>Dikarya</taxon>
        <taxon>Ascomycota</taxon>
        <taxon>Pezizomycotina</taxon>
        <taxon>Eurotiomycetes</taxon>
        <taxon>Eurotiomycetidae</taxon>
        <taxon>Eurotiales</taxon>
        <taxon>Aspergillaceae</taxon>
        <taxon>Penicilliopsis</taxon>
    </lineage>
</organism>
<dbReference type="PANTHER" id="PTHR13271:SF135">
    <property type="entry name" value="SET DOMAIN PROTEIN (AFU_ORTHOLOGUE AFUA_4G11040)"/>
    <property type="match status" value="1"/>
</dbReference>
<evidence type="ECO:0000313" key="1">
    <source>
        <dbReference type="EMBL" id="OJJ49053.1"/>
    </source>
</evidence>
<reference evidence="2" key="1">
    <citation type="journal article" date="2017" name="Genome Biol.">
        <title>Comparative genomics reveals high biological diversity and specific adaptations in the industrially and medically important fungal genus Aspergillus.</title>
        <authorList>
            <person name="de Vries R.P."/>
            <person name="Riley R."/>
            <person name="Wiebenga A."/>
            <person name="Aguilar-Osorio G."/>
            <person name="Amillis S."/>
            <person name="Uchima C.A."/>
            <person name="Anderluh G."/>
            <person name="Asadollahi M."/>
            <person name="Askin M."/>
            <person name="Barry K."/>
            <person name="Battaglia E."/>
            <person name="Bayram O."/>
            <person name="Benocci T."/>
            <person name="Braus-Stromeyer S.A."/>
            <person name="Caldana C."/>
            <person name="Canovas D."/>
            <person name="Cerqueira G.C."/>
            <person name="Chen F."/>
            <person name="Chen W."/>
            <person name="Choi C."/>
            <person name="Clum A."/>
            <person name="Dos Santos R.A."/>
            <person name="Damasio A.R."/>
            <person name="Diallinas G."/>
            <person name="Emri T."/>
            <person name="Fekete E."/>
            <person name="Flipphi M."/>
            <person name="Freyberg S."/>
            <person name="Gallo A."/>
            <person name="Gournas C."/>
            <person name="Habgood R."/>
            <person name="Hainaut M."/>
            <person name="Harispe M.L."/>
            <person name="Henrissat B."/>
            <person name="Hilden K.S."/>
            <person name="Hope R."/>
            <person name="Hossain A."/>
            <person name="Karabika E."/>
            <person name="Karaffa L."/>
            <person name="Karanyi Z."/>
            <person name="Krasevec N."/>
            <person name="Kuo A."/>
            <person name="Kusch H."/>
            <person name="LaButti K."/>
            <person name="Lagendijk E.L."/>
            <person name="Lapidus A."/>
            <person name="Levasseur A."/>
            <person name="Lindquist E."/>
            <person name="Lipzen A."/>
            <person name="Logrieco A.F."/>
            <person name="MacCabe A."/>
            <person name="Maekelae M.R."/>
            <person name="Malavazi I."/>
            <person name="Melin P."/>
            <person name="Meyer V."/>
            <person name="Mielnichuk N."/>
            <person name="Miskei M."/>
            <person name="Molnar A.P."/>
            <person name="Mule G."/>
            <person name="Ngan C.Y."/>
            <person name="Orejas M."/>
            <person name="Orosz E."/>
            <person name="Ouedraogo J.P."/>
            <person name="Overkamp K.M."/>
            <person name="Park H.-S."/>
            <person name="Perrone G."/>
            <person name="Piumi F."/>
            <person name="Punt P.J."/>
            <person name="Ram A.F."/>
            <person name="Ramon A."/>
            <person name="Rauscher S."/>
            <person name="Record E."/>
            <person name="Riano-Pachon D.M."/>
            <person name="Robert V."/>
            <person name="Roehrig J."/>
            <person name="Ruller R."/>
            <person name="Salamov A."/>
            <person name="Salih N.S."/>
            <person name="Samson R.A."/>
            <person name="Sandor E."/>
            <person name="Sanguinetti M."/>
            <person name="Schuetze T."/>
            <person name="Sepcic K."/>
            <person name="Shelest E."/>
            <person name="Sherlock G."/>
            <person name="Sophianopoulou V."/>
            <person name="Squina F.M."/>
            <person name="Sun H."/>
            <person name="Susca A."/>
            <person name="Todd R.B."/>
            <person name="Tsang A."/>
            <person name="Unkles S.E."/>
            <person name="van de Wiele N."/>
            <person name="van Rossen-Uffink D."/>
            <person name="Oliveira J.V."/>
            <person name="Vesth T.C."/>
            <person name="Visser J."/>
            <person name="Yu J.-H."/>
            <person name="Zhou M."/>
            <person name="Andersen M.R."/>
            <person name="Archer D.B."/>
            <person name="Baker S.E."/>
            <person name="Benoit I."/>
            <person name="Brakhage A.A."/>
            <person name="Braus G.H."/>
            <person name="Fischer R."/>
            <person name="Frisvad J.C."/>
            <person name="Goldman G.H."/>
            <person name="Houbraken J."/>
            <person name="Oakley B."/>
            <person name="Pocsi I."/>
            <person name="Scazzocchio C."/>
            <person name="Seiboth B."/>
            <person name="vanKuyk P.A."/>
            <person name="Wortman J."/>
            <person name="Dyer P.S."/>
            <person name="Grigoriev I.V."/>
        </authorList>
    </citation>
    <scope>NUCLEOTIDE SEQUENCE [LARGE SCALE GENOMIC DNA]</scope>
    <source>
        <strain evidence="2">CBS 506.65</strain>
    </source>
</reference>
<name>A0A1L9SPN8_9EURO</name>
<protein>
    <recommendedName>
        <fullName evidence="3">SET domain-containing protein</fullName>
    </recommendedName>
</protein>
<keyword evidence="2" id="KW-1185">Reference proteome</keyword>
<dbReference type="GO" id="GO:0016279">
    <property type="term" value="F:protein-lysine N-methyltransferase activity"/>
    <property type="evidence" value="ECO:0007669"/>
    <property type="project" value="UniProtKB-ARBA"/>
</dbReference>
<accession>A0A1L9SPN8</accession>
<sequence length="696" mass="78226">MAGSFPSDALEEHNALLDWVIKNGGHMHESAQIARDERRGVHVQVKRSWPAPVARETRIIQTPLGVTMSYFNAIGHRLGGGEEEEEEEEANMTFSMHGLNLPRGFVDAVGPEETTAFFLMGQYLRGTEGFWFPYIRTLPQPGSLTTPLYYGEEDGDLTWLQGTSLMAARAQRMQVWKEKFENASKILGEEGFEDADRYTWDLYLWASTIITSRAFSSKVLSGVISDADLPEDRLSVLLPLIDLPNHRPLAKVEWRAGETDVALLVLEDAVPGQEISNNYGPRNNEQLMMNYGFCLPDNSCDYRIVSLRAPPGSPLAQAKAYQLQAFPDLAKDPEDHYYVFNIFYPLLAPDSPMEHTIFSPALFNAVSVLAANNRELETLEISEDGIQLPLVYGNSRAVLAALGQIIIELITHILKLRASAQGLPQPQNLKQRHAQLYRDSQIHLSETALVIASWSLRRAREHNLGDSWEQTKQLFGSHMSEVPAGKFSDAILSRIYVRILERNPLLSQVGELLEFNDLFALLPSAAQELCRSFFPKLLVRAGRHVSALQAYPGQSPLAFPLFLSFVAATHLSGKSELPPRLSRWAAFLLDKYPPPPEDVAWQLEEEDDEALMAEFDQFIAATKEGHSSFYVEVTQLTGTTDDRNDWLSPNWLRWSWMIVEQESVMLPEKPLQFLAVDPSGETAMLSTQSYLYIPTS</sequence>
<dbReference type="EMBL" id="KV878338">
    <property type="protein sequence ID" value="OJJ49053.1"/>
    <property type="molecule type" value="Genomic_DNA"/>
</dbReference>
<dbReference type="RefSeq" id="XP_022583563.1">
    <property type="nucleotide sequence ID" value="XM_022730419.1"/>
</dbReference>
<dbReference type="SUPFAM" id="SSF82199">
    <property type="entry name" value="SET domain"/>
    <property type="match status" value="1"/>
</dbReference>